<dbReference type="InParanoid" id="A0A061G432"/>
<dbReference type="OMA" id="ELDCESC"/>
<dbReference type="AlphaFoldDB" id="A0A061G432"/>
<protein>
    <recommendedName>
        <fullName evidence="3">DUF4378 domain-containing protein</fullName>
    </recommendedName>
</protein>
<dbReference type="Proteomes" id="UP000026915">
    <property type="component" value="Chromosome 3"/>
</dbReference>
<dbReference type="KEGG" id="tcc:18606447"/>
<name>A0A061G432_THECC</name>
<dbReference type="EMBL" id="CM001881">
    <property type="protein sequence ID" value="EOY24620.1"/>
    <property type="molecule type" value="Genomic_DNA"/>
</dbReference>
<dbReference type="STRING" id="3641.A0A061G432"/>
<dbReference type="FunCoup" id="A0A061G432">
    <property type="interactions" value="15"/>
</dbReference>
<accession>A0A061G432</accession>
<dbReference type="Gramene" id="EOY24620">
    <property type="protein sequence ID" value="EOY24620"/>
    <property type="gene ID" value="TCM_016173"/>
</dbReference>
<dbReference type="PANTHER" id="PTHR33623">
    <property type="entry name" value="OS04G0572500 PROTEIN"/>
    <property type="match status" value="1"/>
</dbReference>
<proteinExistence type="predicted"/>
<sequence length="488" mass="55715">MAMINIPTDHIKLRKTLLIEKKPLMLKDYLRDDLSSCSSSGFKSFPRRQCCTTVRFLLEADLKKTKDCSSIAKRHLKRSCSKPASTNISTLQRASEAVLNAVKLLPFASFKSSSPSLQSNSSRKGLLPRSFSRKLFKRRFWRKAEKEDGEIRRWRLFREFLEEKNQPADQNNIANVNTTDTFSSIITTSRVSTSTSSNRNSWPESEFTADILQSSSRNSESLSENDVVDGKTNLPEIKRVSNVTGVTVGEDSINYTKEQDWRNEDGKEQFSPVSVLDCPFDDEEDNGSPFKDQLARVEGTKQKLMQRIIGFENLAQLAPVDLEKRIAFSELEDESLESPKEPCSVSVDNNGNISDEVKQEKDKEGNGKLLMLLKAKIPSDSSKFKADNLLLDFFRERMVEDNNAEKHAKMGLEEFVLDLLKVAEDWVNGNPQELLLGWEVQDGRKAYVKEMERNENWRNFYVEKEKVGSEVELEIFSLLVDELLTDLF</sequence>
<keyword evidence="2" id="KW-1185">Reference proteome</keyword>
<dbReference type="PANTHER" id="PTHR33623:SF4">
    <property type="entry name" value="DUF4378 DOMAIN-CONTAINING PROTEIN"/>
    <property type="match status" value="1"/>
</dbReference>
<organism evidence="1 2">
    <name type="scientific">Theobroma cacao</name>
    <name type="common">Cacao</name>
    <name type="synonym">Cocoa</name>
    <dbReference type="NCBI Taxonomy" id="3641"/>
    <lineage>
        <taxon>Eukaryota</taxon>
        <taxon>Viridiplantae</taxon>
        <taxon>Streptophyta</taxon>
        <taxon>Embryophyta</taxon>
        <taxon>Tracheophyta</taxon>
        <taxon>Spermatophyta</taxon>
        <taxon>Magnoliopsida</taxon>
        <taxon>eudicotyledons</taxon>
        <taxon>Gunneridae</taxon>
        <taxon>Pentapetalae</taxon>
        <taxon>rosids</taxon>
        <taxon>malvids</taxon>
        <taxon>Malvales</taxon>
        <taxon>Malvaceae</taxon>
        <taxon>Byttnerioideae</taxon>
        <taxon>Theobroma</taxon>
    </lineage>
</organism>
<evidence type="ECO:0008006" key="3">
    <source>
        <dbReference type="Google" id="ProtNLM"/>
    </source>
</evidence>
<dbReference type="Gramene" id="Tc03v2_t022600.2">
    <property type="protein sequence ID" value="Tc03v2_p022600.2"/>
    <property type="gene ID" value="Tc03v2_g022600"/>
</dbReference>
<dbReference type="OrthoDB" id="668456at2759"/>
<dbReference type="eggNOG" id="ENOG502QU97">
    <property type="taxonomic scope" value="Eukaryota"/>
</dbReference>
<evidence type="ECO:0000313" key="1">
    <source>
        <dbReference type="EMBL" id="EOY24620.1"/>
    </source>
</evidence>
<reference evidence="1 2" key="1">
    <citation type="journal article" date="2013" name="Genome Biol.">
        <title>The genome sequence of the most widely cultivated cacao type and its use to identify candidate genes regulating pod color.</title>
        <authorList>
            <person name="Motamayor J.C."/>
            <person name="Mockaitis K."/>
            <person name="Schmutz J."/>
            <person name="Haiminen N."/>
            <person name="Iii D.L."/>
            <person name="Cornejo O."/>
            <person name="Findley S.D."/>
            <person name="Zheng P."/>
            <person name="Utro F."/>
            <person name="Royaert S."/>
            <person name="Saski C."/>
            <person name="Jenkins J."/>
            <person name="Podicheti R."/>
            <person name="Zhao M."/>
            <person name="Scheffler B.E."/>
            <person name="Stack J.C."/>
            <person name="Feltus F.A."/>
            <person name="Mustiga G.M."/>
            <person name="Amores F."/>
            <person name="Phillips W."/>
            <person name="Marelli J.P."/>
            <person name="May G.D."/>
            <person name="Shapiro H."/>
            <person name="Ma J."/>
            <person name="Bustamante C.D."/>
            <person name="Schnell R.J."/>
            <person name="Main D."/>
            <person name="Gilbert D."/>
            <person name="Parida L."/>
            <person name="Kuhn D.N."/>
        </authorList>
    </citation>
    <scope>NUCLEOTIDE SEQUENCE [LARGE SCALE GENOMIC DNA]</scope>
    <source>
        <strain evidence="2">cv. Matina 1-6</strain>
    </source>
</reference>
<evidence type="ECO:0000313" key="2">
    <source>
        <dbReference type="Proteomes" id="UP000026915"/>
    </source>
</evidence>
<dbReference type="HOGENOM" id="CLU_048506_0_0_1"/>
<gene>
    <name evidence="1" type="ORF">TCM_016173</name>
</gene>